<evidence type="ECO:0000256" key="1">
    <source>
        <dbReference type="ARBA" id="ARBA00004651"/>
    </source>
</evidence>
<protein>
    <submittedName>
        <fullName evidence="8">O-antigen/teichoic acid export membrane protein</fullName>
    </submittedName>
</protein>
<feature type="transmembrane region" description="Helical" evidence="7">
    <location>
        <begin position="332"/>
        <end position="352"/>
    </location>
</feature>
<keyword evidence="5 7" id="KW-1133">Transmembrane helix</keyword>
<reference evidence="8 9" key="1">
    <citation type="submission" date="2020-07" db="EMBL/GenBank/DDBJ databases">
        <title>Genomic Encyclopedia of Type Strains, Phase IV (KMG-IV): sequencing the most valuable type-strain genomes for metagenomic binning, comparative biology and taxonomic classification.</title>
        <authorList>
            <person name="Goeker M."/>
        </authorList>
    </citation>
    <scope>NUCLEOTIDE SEQUENCE [LARGE SCALE GENOMIC DNA]</scope>
    <source>
        <strain evidence="8 9">DSM 29043</strain>
    </source>
</reference>
<keyword evidence="6 7" id="KW-0472">Membrane</keyword>
<dbReference type="InterPro" id="IPR050833">
    <property type="entry name" value="Poly_Biosynth_Transport"/>
</dbReference>
<feature type="transmembrane region" description="Helical" evidence="7">
    <location>
        <begin position="157"/>
        <end position="178"/>
    </location>
</feature>
<dbReference type="Pfam" id="PF13440">
    <property type="entry name" value="Polysacc_synt_3"/>
    <property type="match status" value="1"/>
</dbReference>
<feature type="transmembrane region" description="Helical" evidence="7">
    <location>
        <begin position="453"/>
        <end position="474"/>
    </location>
</feature>
<evidence type="ECO:0000256" key="3">
    <source>
        <dbReference type="ARBA" id="ARBA00022475"/>
    </source>
</evidence>
<feature type="transmembrane region" description="Helical" evidence="7">
    <location>
        <begin position="91"/>
        <end position="110"/>
    </location>
</feature>
<sequence length="508" mass="53754">MNSTGLAIGPVTGFADRVRSAVIWRWGSQVVSQLITWTTTILVVRLLDPSDYGLFAMTQAVLAALNFLNGYSFATSLIQAKEIDERRTGQVFGLLIVSNGLLAVAQLAMAPLAAQYYGQPMVADLLRVQALVYLTTPFIALPASLLARGLHFKTQAFVNLGCALVGAAVALTLASAGYGVWALVWAPIAMFAFRGLGLTIAAGGLVKPIFDFRGARDVIGFGTALTLCQLFWIVQSQSDIVIAGRLFEPHDLGLYAEALFLTLIFTGRFLPPLNEVAFPAYAELRNAGRPIGPAFLSGVRLIMLIAAPFYVGLSLTAGPLVTTFFGPKWLEMIPIVAGLALAMPAMALQIACSPATNALGKPGIYLSTSIAGAIIMPACFFFGAKAGLGGLVTAWHVGAPLLLLLTLLLTMRTIAIGPFELMRMLMPAAVGCAIMALVVHLVDKMTGAMAAPFQLALLAAIGSAVYCAAIRLLWPRLFAEVVATLRRRRASAPEPAGRTTTMPDEAGA</sequence>
<dbReference type="PANTHER" id="PTHR30250:SF10">
    <property type="entry name" value="LIPOPOLYSACCHARIDE BIOSYNTHESIS PROTEIN WZXC"/>
    <property type="match status" value="1"/>
</dbReference>
<dbReference type="GO" id="GO:0005886">
    <property type="term" value="C:plasma membrane"/>
    <property type="evidence" value="ECO:0007669"/>
    <property type="project" value="UniProtKB-SubCell"/>
</dbReference>
<evidence type="ECO:0000256" key="4">
    <source>
        <dbReference type="ARBA" id="ARBA00022692"/>
    </source>
</evidence>
<dbReference type="PANTHER" id="PTHR30250">
    <property type="entry name" value="PST FAMILY PREDICTED COLANIC ACID TRANSPORTER"/>
    <property type="match status" value="1"/>
</dbReference>
<gene>
    <name evidence="8" type="ORF">FHS75_003279</name>
</gene>
<feature type="transmembrane region" description="Helical" evidence="7">
    <location>
        <begin position="291"/>
        <end position="312"/>
    </location>
</feature>
<comment type="subcellular location">
    <subcellularLocation>
        <location evidence="1">Cell membrane</location>
        <topology evidence="1">Multi-pass membrane protein</topology>
    </subcellularLocation>
</comment>
<dbReference type="CDD" id="cd13127">
    <property type="entry name" value="MATE_tuaB_like"/>
    <property type="match status" value="1"/>
</dbReference>
<dbReference type="AlphaFoldDB" id="A0A7Y9XYF9"/>
<feature type="transmembrane region" description="Helical" evidence="7">
    <location>
        <begin position="130"/>
        <end position="150"/>
    </location>
</feature>
<feature type="transmembrane region" description="Helical" evidence="7">
    <location>
        <begin position="184"/>
        <end position="206"/>
    </location>
</feature>
<feature type="transmembrane region" description="Helical" evidence="7">
    <location>
        <begin position="390"/>
        <end position="409"/>
    </location>
</feature>
<dbReference type="Proteomes" id="UP000522081">
    <property type="component" value="Unassembled WGS sequence"/>
</dbReference>
<comment type="caution">
    <text evidence="8">The sequence shown here is derived from an EMBL/GenBank/DDBJ whole genome shotgun (WGS) entry which is preliminary data.</text>
</comment>
<keyword evidence="9" id="KW-1185">Reference proteome</keyword>
<proteinExistence type="inferred from homology"/>
<evidence type="ECO:0000313" key="8">
    <source>
        <dbReference type="EMBL" id="NYH96926.1"/>
    </source>
</evidence>
<keyword evidence="4 7" id="KW-0812">Transmembrane</keyword>
<evidence type="ECO:0000256" key="5">
    <source>
        <dbReference type="ARBA" id="ARBA00022989"/>
    </source>
</evidence>
<dbReference type="RefSeq" id="WP_179408730.1">
    <property type="nucleotide sequence ID" value="NZ_BMGF01000011.1"/>
</dbReference>
<feature type="transmembrane region" description="Helical" evidence="7">
    <location>
        <begin position="421"/>
        <end position="441"/>
    </location>
</feature>
<feature type="transmembrane region" description="Helical" evidence="7">
    <location>
        <begin position="52"/>
        <end position="71"/>
    </location>
</feature>
<evidence type="ECO:0000313" key="9">
    <source>
        <dbReference type="Proteomes" id="UP000522081"/>
    </source>
</evidence>
<keyword evidence="3" id="KW-1003">Cell membrane</keyword>
<evidence type="ECO:0000256" key="7">
    <source>
        <dbReference type="SAM" id="Phobius"/>
    </source>
</evidence>
<comment type="similarity">
    <text evidence="2">Belongs to the polysaccharide synthase family.</text>
</comment>
<dbReference type="EMBL" id="JACBZF010000009">
    <property type="protein sequence ID" value="NYH96926.1"/>
    <property type="molecule type" value="Genomic_DNA"/>
</dbReference>
<accession>A0A7Y9XYF9</accession>
<feature type="transmembrane region" description="Helical" evidence="7">
    <location>
        <begin position="364"/>
        <end position="384"/>
    </location>
</feature>
<evidence type="ECO:0000256" key="2">
    <source>
        <dbReference type="ARBA" id="ARBA00007430"/>
    </source>
</evidence>
<organism evidence="8 9">
    <name type="scientific">Novosphingobium marinum</name>
    <dbReference type="NCBI Taxonomy" id="1514948"/>
    <lineage>
        <taxon>Bacteria</taxon>
        <taxon>Pseudomonadati</taxon>
        <taxon>Pseudomonadota</taxon>
        <taxon>Alphaproteobacteria</taxon>
        <taxon>Sphingomonadales</taxon>
        <taxon>Sphingomonadaceae</taxon>
        <taxon>Novosphingobium</taxon>
    </lineage>
</organism>
<evidence type="ECO:0000256" key="6">
    <source>
        <dbReference type="ARBA" id="ARBA00023136"/>
    </source>
</evidence>
<name>A0A7Y9XYF9_9SPHN</name>